<feature type="transmembrane region" description="Helical" evidence="10">
    <location>
        <begin position="238"/>
        <end position="257"/>
    </location>
</feature>
<evidence type="ECO:0000256" key="1">
    <source>
        <dbReference type="ARBA" id="ARBA00004429"/>
    </source>
</evidence>
<comment type="similarity">
    <text evidence="8">Belongs to the TsuA/YedE (TC 9.B.102) family.</text>
</comment>
<comment type="subcellular location">
    <subcellularLocation>
        <location evidence="1">Cell inner membrane</location>
        <topology evidence="1">Multi-pass membrane protein</topology>
    </subcellularLocation>
</comment>
<keyword evidence="6 10" id="KW-1133">Transmembrane helix</keyword>
<keyword evidence="3" id="KW-1003">Cell membrane</keyword>
<feature type="transmembrane region" description="Helical" evidence="10">
    <location>
        <begin position="336"/>
        <end position="355"/>
    </location>
</feature>
<feature type="transmembrane region" description="Helical" evidence="10">
    <location>
        <begin position="95"/>
        <end position="114"/>
    </location>
</feature>
<feature type="region of interest" description="Disordered" evidence="9">
    <location>
        <begin position="1"/>
        <end position="33"/>
    </location>
</feature>
<evidence type="ECO:0000256" key="4">
    <source>
        <dbReference type="ARBA" id="ARBA00022519"/>
    </source>
</evidence>
<gene>
    <name evidence="11" type="ORF">LNKW23_03240</name>
</gene>
<name>A0ABQ6LHJ2_9RHOB</name>
<dbReference type="EMBL" id="BSYI01000002">
    <property type="protein sequence ID" value="GMG81112.1"/>
    <property type="molecule type" value="Genomic_DNA"/>
</dbReference>
<dbReference type="InterPro" id="IPR007272">
    <property type="entry name" value="Sulf_transp_TsuA/YedE"/>
</dbReference>
<feature type="transmembrane region" description="Helical" evidence="10">
    <location>
        <begin position="205"/>
        <end position="231"/>
    </location>
</feature>
<dbReference type="PANTHER" id="PTHR30574:SF1">
    <property type="entry name" value="SULPHUR TRANSPORT DOMAIN-CONTAINING PROTEIN"/>
    <property type="match status" value="1"/>
</dbReference>
<keyword evidence="4" id="KW-0997">Cell inner membrane</keyword>
<dbReference type="PANTHER" id="PTHR30574">
    <property type="entry name" value="INNER MEMBRANE PROTEIN YEDE"/>
    <property type="match status" value="1"/>
</dbReference>
<evidence type="ECO:0000313" key="12">
    <source>
        <dbReference type="Proteomes" id="UP001239909"/>
    </source>
</evidence>
<dbReference type="Pfam" id="PF04143">
    <property type="entry name" value="Sulf_transp"/>
    <property type="match status" value="1"/>
</dbReference>
<feature type="transmembrane region" description="Helical" evidence="10">
    <location>
        <begin position="164"/>
        <end position="185"/>
    </location>
</feature>
<accession>A0ABQ6LHJ2</accession>
<evidence type="ECO:0000256" key="5">
    <source>
        <dbReference type="ARBA" id="ARBA00022692"/>
    </source>
</evidence>
<evidence type="ECO:0000256" key="7">
    <source>
        <dbReference type="ARBA" id="ARBA00023136"/>
    </source>
</evidence>
<evidence type="ECO:0000256" key="9">
    <source>
        <dbReference type="SAM" id="MobiDB-lite"/>
    </source>
</evidence>
<evidence type="ECO:0000256" key="8">
    <source>
        <dbReference type="ARBA" id="ARBA00035655"/>
    </source>
</evidence>
<evidence type="ECO:0000256" key="2">
    <source>
        <dbReference type="ARBA" id="ARBA00022448"/>
    </source>
</evidence>
<keyword evidence="2" id="KW-0813">Transport</keyword>
<feature type="transmembrane region" description="Helical" evidence="10">
    <location>
        <begin position="361"/>
        <end position="383"/>
    </location>
</feature>
<feature type="transmembrane region" description="Helical" evidence="10">
    <location>
        <begin position="298"/>
        <end position="315"/>
    </location>
</feature>
<comment type="caution">
    <text evidence="11">The sequence shown here is derived from an EMBL/GenBank/DDBJ whole genome shotgun (WGS) entry which is preliminary data.</text>
</comment>
<keyword evidence="7 10" id="KW-0472">Membrane</keyword>
<evidence type="ECO:0000256" key="10">
    <source>
        <dbReference type="SAM" id="Phobius"/>
    </source>
</evidence>
<feature type="transmembrane region" description="Helical" evidence="10">
    <location>
        <begin position="134"/>
        <end position="152"/>
    </location>
</feature>
<dbReference type="Proteomes" id="UP001239909">
    <property type="component" value="Unassembled WGS sequence"/>
</dbReference>
<evidence type="ECO:0000313" key="11">
    <source>
        <dbReference type="EMBL" id="GMG81112.1"/>
    </source>
</evidence>
<reference evidence="11 12" key="1">
    <citation type="submission" date="2023-04" db="EMBL/GenBank/DDBJ databases">
        <title>Marinoamorphus aggregata gen. nov., sp. Nov., isolate from tissue of brittle star Ophioplocus japonicus.</title>
        <authorList>
            <person name="Kawano K."/>
            <person name="Sawayama S."/>
            <person name="Nakagawa S."/>
        </authorList>
    </citation>
    <scope>NUCLEOTIDE SEQUENCE [LARGE SCALE GENOMIC DNA]</scope>
    <source>
        <strain evidence="11 12">NKW23</strain>
    </source>
</reference>
<sequence length="395" mass="40156">MRQRHGCARRHDPDQGAPARAAPASGETGRESREGAMEVAEILEGLLETLGEAETVALAGLAVGLVFGVAAQRSRFCLRASVVEFARGRLGPRMAVWLLCFATALLWTQALIFAGEIDLAESRWLGQPGSVSGAVLGGLVFGAGMVLARGCPGRLLVLAATGNLRAILSGLVFAVAAQMSLHGLLAGPRGRLAAEIVTPGPNPDLAAAAGLPGWAGIALGAGFTLAALWLAWRNRVSARLLVFGSGVGFAAAAGWWITHALAGLTFAPTPVESLTFSGPSADMLIYVLTPAPALDFDIGLVPGVFLGAFLAALAAGELEWQGWAGVRSMQRSLTGAALMGFGAMLAGGCSIGAGVSGGSALALTAWLALAAMWAGGALTDALLDRREEAAAARGT</sequence>
<evidence type="ECO:0000256" key="6">
    <source>
        <dbReference type="ARBA" id="ARBA00022989"/>
    </source>
</evidence>
<evidence type="ECO:0000256" key="3">
    <source>
        <dbReference type="ARBA" id="ARBA00022475"/>
    </source>
</evidence>
<keyword evidence="12" id="KW-1185">Reference proteome</keyword>
<proteinExistence type="inferred from homology"/>
<organism evidence="11 12">
    <name type="scientific">Paralimibaculum aggregatum</name>
    <dbReference type="NCBI Taxonomy" id="3036245"/>
    <lineage>
        <taxon>Bacteria</taxon>
        <taxon>Pseudomonadati</taxon>
        <taxon>Pseudomonadota</taxon>
        <taxon>Alphaproteobacteria</taxon>
        <taxon>Rhodobacterales</taxon>
        <taxon>Paracoccaceae</taxon>
        <taxon>Paralimibaculum</taxon>
    </lineage>
</organism>
<protein>
    <submittedName>
        <fullName evidence="11">YeeE/YedE family protein</fullName>
    </submittedName>
</protein>
<keyword evidence="5 10" id="KW-0812">Transmembrane</keyword>